<evidence type="ECO:0000313" key="12">
    <source>
        <dbReference type="EMBL" id="MCD2515666.1"/>
    </source>
</evidence>
<keyword evidence="9 10" id="KW-0472">Membrane</keyword>
<protein>
    <recommendedName>
        <fullName evidence="10">Flagellar protein FliL</fullName>
    </recommendedName>
</protein>
<comment type="subcellular location">
    <subcellularLocation>
        <location evidence="10">Cell inner membrane</location>
    </subcellularLocation>
    <subcellularLocation>
        <location evidence="2">Cell membrane</location>
        <topology evidence="2">Single-pass membrane protein</topology>
    </subcellularLocation>
</comment>
<keyword evidence="12" id="KW-0282">Flagellum</keyword>
<evidence type="ECO:0000256" key="11">
    <source>
        <dbReference type="SAM" id="MobiDB-lite"/>
    </source>
</evidence>
<keyword evidence="7 10" id="KW-0283">Flagellar rotation</keyword>
<feature type="region of interest" description="Disordered" evidence="11">
    <location>
        <begin position="57"/>
        <end position="76"/>
    </location>
</feature>
<feature type="transmembrane region" description="Helical" evidence="10">
    <location>
        <begin position="27"/>
        <end position="49"/>
    </location>
</feature>
<dbReference type="NCBIfam" id="NF005435">
    <property type="entry name" value="PRK07021.1"/>
    <property type="match status" value="1"/>
</dbReference>
<evidence type="ECO:0000256" key="10">
    <source>
        <dbReference type="RuleBase" id="RU364125"/>
    </source>
</evidence>
<sequence length="180" mass="18900">MATAKPKAAAPAADAAAAAPAGGKKKLMIIIAAAVLLLGGGGGAAWFFMHGSGDAAAEHEEAPKETKKKKKKDPAAKPEYVPVEAFTVNLQPENGEQYLQVQFTLQVEGAEQATVIKDNMAIVRNRVLLLLSSKKASEIATLEGKQQLAAEIQAVITDPFEKGGDEQGVSDVLFTSFIIQ</sequence>
<evidence type="ECO:0000256" key="4">
    <source>
        <dbReference type="ARBA" id="ARBA00022475"/>
    </source>
</evidence>
<accession>A0ABS8Q1P3</accession>
<dbReference type="RefSeq" id="WP_231056967.1">
    <property type="nucleotide sequence ID" value="NZ_JAJNOC010000001.1"/>
</dbReference>
<evidence type="ECO:0000256" key="3">
    <source>
        <dbReference type="ARBA" id="ARBA00008281"/>
    </source>
</evidence>
<comment type="similarity">
    <text evidence="3 10">Belongs to the FliL family.</text>
</comment>
<evidence type="ECO:0000313" key="13">
    <source>
        <dbReference type="Proteomes" id="UP001179361"/>
    </source>
</evidence>
<evidence type="ECO:0000256" key="8">
    <source>
        <dbReference type="ARBA" id="ARBA00022989"/>
    </source>
</evidence>
<dbReference type="InterPro" id="IPR005503">
    <property type="entry name" value="FliL"/>
</dbReference>
<organism evidence="12 13">
    <name type="scientific">Massilia phyllostachyos</name>
    <dbReference type="NCBI Taxonomy" id="2898585"/>
    <lineage>
        <taxon>Bacteria</taxon>
        <taxon>Pseudomonadati</taxon>
        <taxon>Pseudomonadota</taxon>
        <taxon>Betaproteobacteria</taxon>
        <taxon>Burkholderiales</taxon>
        <taxon>Oxalobacteraceae</taxon>
        <taxon>Telluria group</taxon>
        <taxon>Massilia</taxon>
    </lineage>
</organism>
<comment type="caution">
    <text evidence="12">The sequence shown here is derived from an EMBL/GenBank/DDBJ whole genome shotgun (WGS) entry which is preliminary data.</text>
</comment>
<dbReference type="PANTHER" id="PTHR35091:SF2">
    <property type="entry name" value="FLAGELLAR PROTEIN FLIL"/>
    <property type="match status" value="1"/>
</dbReference>
<evidence type="ECO:0000256" key="9">
    <source>
        <dbReference type="ARBA" id="ARBA00023136"/>
    </source>
</evidence>
<keyword evidence="8 10" id="KW-1133">Transmembrane helix</keyword>
<evidence type="ECO:0000256" key="5">
    <source>
        <dbReference type="ARBA" id="ARBA00022500"/>
    </source>
</evidence>
<keyword evidence="13" id="KW-1185">Reference proteome</keyword>
<evidence type="ECO:0000256" key="1">
    <source>
        <dbReference type="ARBA" id="ARBA00002254"/>
    </source>
</evidence>
<keyword evidence="6 10" id="KW-0812">Transmembrane</keyword>
<dbReference type="Pfam" id="PF03748">
    <property type="entry name" value="FliL"/>
    <property type="match status" value="1"/>
</dbReference>
<keyword evidence="4" id="KW-1003">Cell membrane</keyword>
<keyword evidence="10" id="KW-0997">Cell inner membrane</keyword>
<dbReference type="PANTHER" id="PTHR35091">
    <property type="entry name" value="FLAGELLAR PROTEIN FLIL"/>
    <property type="match status" value="1"/>
</dbReference>
<proteinExistence type="inferred from homology"/>
<dbReference type="EMBL" id="JAJNOC010000001">
    <property type="protein sequence ID" value="MCD2515666.1"/>
    <property type="molecule type" value="Genomic_DNA"/>
</dbReference>
<evidence type="ECO:0000256" key="6">
    <source>
        <dbReference type="ARBA" id="ARBA00022692"/>
    </source>
</evidence>
<name>A0ABS8Q1P3_9BURK</name>
<comment type="function">
    <text evidence="1 10">Controls the rotational direction of flagella during chemotaxis.</text>
</comment>
<keyword evidence="12" id="KW-0966">Cell projection</keyword>
<gene>
    <name evidence="12" type="primary">fliL</name>
    <name evidence="12" type="ORF">LQ564_04995</name>
</gene>
<keyword evidence="5 10" id="KW-0145">Chemotaxis</keyword>
<keyword evidence="12" id="KW-0969">Cilium</keyword>
<reference evidence="12" key="1">
    <citation type="submission" date="2021-11" db="EMBL/GenBank/DDBJ databases">
        <title>The complete genome of Massilia sp sp. G4R7.</title>
        <authorList>
            <person name="Liu L."/>
            <person name="Yue J."/>
            <person name="Yuan J."/>
            <person name="Yang F."/>
            <person name="Li L."/>
        </authorList>
    </citation>
    <scope>NUCLEOTIDE SEQUENCE</scope>
    <source>
        <strain evidence="12">G4R7</strain>
    </source>
</reference>
<dbReference type="Proteomes" id="UP001179361">
    <property type="component" value="Unassembled WGS sequence"/>
</dbReference>
<evidence type="ECO:0000256" key="7">
    <source>
        <dbReference type="ARBA" id="ARBA00022779"/>
    </source>
</evidence>
<evidence type="ECO:0000256" key="2">
    <source>
        <dbReference type="ARBA" id="ARBA00004162"/>
    </source>
</evidence>